<evidence type="ECO:0000313" key="9">
    <source>
        <dbReference type="EMBL" id="BCL63355.1"/>
    </source>
</evidence>
<dbReference type="InterPro" id="IPR012338">
    <property type="entry name" value="Beta-lactam/transpept-like"/>
</dbReference>
<dbReference type="Gene3D" id="3.40.710.10">
    <property type="entry name" value="DD-peptidase/beta-lactamase superfamily"/>
    <property type="match status" value="1"/>
</dbReference>
<gene>
    <name evidence="9" type="primary">blaKBL-1</name>
</gene>
<evidence type="ECO:0000256" key="7">
    <source>
        <dbReference type="SAM" id="SignalP"/>
    </source>
</evidence>
<dbReference type="GO" id="GO:0030655">
    <property type="term" value="P:beta-lactam antibiotic catabolic process"/>
    <property type="evidence" value="ECO:0007669"/>
    <property type="project" value="InterPro"/>
</dbReference>
<dbReference type="NCBIfam" id="NF033103">
    <property type="entry name" value="bla_class_A"/>
    <property type="match status" value="1"/>
</dbReference>
<dbReference type="EC" id="3.5.2.6" evidence="3 6"/>
<organism evidence="9">
    <name type="scientific">Stenotrophomonas maltophilia</name>
    <name type="common">Pseudomonas maltophilia</name>
    <name type="synonym">Xanthomonas maltophilia</name>
    <dbReference type="NCBI Taxonomy" id="40324"/>
    <lineage>
        <taxon>Bacteria</taxon>
        <taxon>Pseudomonadati</taxon>
        <taxon>Pseudomonadota</taxon>
        <taxon>Gammaproteobacteria</taxon>
        <taxon>Lysobacterales</taxon>
        <taxon>Lysobacteraceae</taxon>
        <taxon>Stenotrophomonas</taxon>
        <taxon>Stenotrophomonas maltophilia group</taxon>
    </lineage>
</organism>
<feature type="signal peptide" evidence="7">
    <location>
        <begin position="1"/>
        <end position="21"/>
    </location>
</feature>
<evidence type="ECO:0000256" key="4">
    <source>
        <dbReference type="ARBA" id="ARBA00022801"/>
    </source>
</evidence>
<evidence type="ECO:0000256" key="1">
    <source>
        <dbReference type="ARBA" id="ARBA00001526"/>
    </source>
</evidence>
<feature type="chain" id="PRO_5029540504" description="Beta-lactamase" evidence="7">
    <location>
        <begin position="22"/>
        <end position="286"/>
    </location>
</feature>
<keyword evidence="5 6" id="KW-0046">Antibiotic resistance</keyword>
<dbReference type="InterPro" id="IPR023650">
    <property type="entry name" value="Beta-lactam_class-A_AS"/>
</dbReference>
<evidence type="ECO:0000256" key="2">
    <source>
        <dbReference type="ARBA" id="ARBA00009009"/>
    </source>
</evidence>
<dbReference type="AlphaFoldDB" id="A0A7I8E9L1"/>
<reference evidence="9" key="1">
    <citation type="submission" date="2020-09" db="EMBL/GenBank/DDBJ databases">
        <title>Highly carbapenem-resistant Stenotrophomonas maltophilia in Nepal.</title>
        <authorList>
            <person name="Tada T."/>
            <person name="Kirikae T."/>
        </authorList>
    </citation>
    <scope>NUCLEOTIDE SEQUENCE</scope>
    <source>
        <strain evidence="9">JUNP497</strain>
    </source>
</reference>
<evidence type="ECO:0000256" key="3">
    <source>
        <dbReference type="ARBA" id="ARBA00012865"/>
    </source>
</evidence>
<dbReference type="PANTHER" id="PTHR35333:SF3">
    <property type="entry name" value="BETA-LACTAMASE-TYPE TRANSPEPTIDASE FOLD CONTAINING PROTEIN"/>
    <property type="match status" value="1"/>
</dbReference>
<evidence type="ECO:0000256" key="6">
    <source>
        <dbReference type="RuleBase" id="RU361140"/>
    </source>
</evidence>
<feature type="domain" description="Beta-lactamase class A catalytic" evidence="8">
    <location>
        <begin position="40"/>
        <end position="256"/>
    </location>
</feature>
<dbReference type="PROSITE" id="PS00146">
    <property type="entry name" value="BETA_LACTAMASE_A"/>
    <property type="match status" value="1"/>
</dbReference>
<protein>
    <recommendedName>
        <fullName evidence="3 6">Beta-lactamase</fullName>
        <ecNumber evidence="3 6">3.5.2.6</ecNumber>
    </recommendedName>
</protein>
<dbReference type="RefSeq" id="WP_137138291.1">
    <property type="nucleotide sequence ID" value="NG_088393.1"/>
</dbReference>
<dbReference type="NCBIfam" id="NF041189">
    <property type="entry name" value="blaKBL"/>
    <property type="match status" value="1"/>
</dbReference>
<dbReference type="GO" id="GO:0046677">
    <property type="term" value="P:response to antibiotic"/>
    <property type="evidence" value="ECO:0007669"/>
    <property type="project" value="UniProtKB-UniRule"/>
</dbReference>
<comment type="similarity">
    <text evidence="2 6">Belongs to the class-A beta-lactamase family.</text>
</comment>
<dbReference type="InterPro" id="IPR000871">
    <property type="entry name" value="Beta-lactam_class-A"/>
</dbReference>
<evidence type="ECO:0000259" key="8">
    <source>
        <dbReference type="Pfam" id="PF13354"/>
    </source>
</evidence>
<proteinExistence type="inferred from homology"/>
<dbReference type="SUPFAM" id="SSF56601">
    <property type="entry name" value="beta-lactamase/transpeptidase-like"/>
    <property type="match status" value="1"/>
</dbReference>
<dbReference type="InterPro" id="IPR045155">
    <property type="entry name" value="Beta-lactam_cat"/>
</dbReference>
<evidence type="ECO:0000256" key="5">
    <source>
        <dbReference type="ARBA" id="ARBA00023251"/>
    </source>
</evidence>
<dbReference type="CARD" id="ARO:3007206">
    <property type="molecule name" value="KBL-1"/>
    <property type="mechanism identifier" value="ARO:0001004"/>
    <property type="mechanism name" value="antibiotic inactivation"/>
</dbReference>
<name>A0A7I8E9L1_STEMA</name>
<accession>A0A7I8E9L1</accession>
<comment type="catalytic activity">
    <reaction evidence="1 6">
        <text>a beta-lactam + H2O = a substituted beta-amino acid</text>
        <dbReference type="Rhea" id="RHEA:20401"/>
        <dbReference type="ChEBI" id="CHEBI:15377"/>
        <dbReference type="ChEBI" id="CHEBI:35627"/>
        <dbReference type="ChEBI" id="CHEBI:140347"/>
        <dbReference type="EC" id="3.5.2.6"/>
    </reaction>
</comment>
<dbReference type="EMBL" id="LC579778">
    <property type="protein sequence ID" value="BCL63355.1"/>
    <property type="molecule type" value="Genomic_DNA"/>
</dbReference>
<keyword evidence="4 6" id="KW-0378">Hydrolase</keyword>
<dbReference type="GO" id="GO:0008800">
    <property type="term" value="F:beta-lactamase activity"/>
    <property type="evidence" value="ECO:0007669"/>
    <property type="project" value="UniProtKB-UniRule"/>
</dbReference>
<dbReference type="PANTHER" id="PTHR35333">
    <property type="entry name" value="BETA-LACTAMASE"/>
    <property type="match status" value="1"/>
</dbReference>
<dbReference type="Pfam" id="PF13354">
    <property type="entry name" value="Beta-lactamase2"/>
    <property type="match status" value="1"/>
</dbReference>
<sequence>MRLTFPFAAAVSILFALPLHAETVAEAARALEAELGGRIGVVLRAPEDDPLAVWRGDEAFPMASTFKVPLCGAVLARIDAGEEQAARILPVETAALVEWSPVTEQQAGRGMSIADLCHATITMSDNTAANLLLDTVGGPAGLTAFLRDIGDATTRLDRTEPALNEALPEDMRDTTTPAAMADTLELLLFSELLSPEARAQLESWMRQDAVADDLLRASLPEGWMIGDKTGAGGNGSRSIIAVLRGPAGEPWLATVYMTQTGGDMDKRNAAIARIGAAMIGEIQARR</sequence>
<keyword evidence="7" id="KW-0732">Signal</keyword>
<dbReference type="PRINTS" id="PR00118">
    <property type="entry name" value="BLACTAMASEA"/>
</dbReference>